<proteinExistence type="predicted"/>
<dbReference type="AlphaFoldDB" id="X1B0Z9"/>
<sequence>MAADKTITAYFEEDAVPKTGLNVKVYIREVEAGSLIINGSLMTESAVAAGYYDFDFTAALGYYADRNYTYSCDSQAITGKGQYATGGLVCTDAQKLLLAVLIGNRTGMKRLPAGSKQTTFYGLDDTTKRIIVDHDTSGNITSRVIDLS</sequence>
<protein>
    <submittedName>
        <fullName evidence="1">Uncharacterized protein</fullName>
    </submittedName>
</protein>
<accession>X1B0Z9</accession>
<name>X1B0Z9_9ZZZZ</name>
<reference evidence="1" key="1">
    <citation type="journal article" date="2014" name="Front. Microbiol.">
        <title>High frequency of phylogenetically diverse reductive dehalogenase-homologous genes in deep subseafloor sedimentary metagenomes.</title>
        <authorList>
            <person name="Kawai M."/>
            <person name="Futagami T."/>
            <person name="Toyoda A."/>
            <person name="Takaki Y."/>
            <person name="Nishi S."/>
            <person name="Hori S."/>
            <person name="Arai W."/>
            <person name="Tsubouchi T."/>
            <person name="Morono Y."/>
            <person name="Uchiyama I."/>
            <person name="Ito T."/>
            <person name="Fujiyama A."/>
            <person name="Inagaki F."/>
            <person name="Takami H."/>
        </authorList>
    </citation>
    <scope>NUCLEOTIDE SEQUENCE</scope>
    <source>
        <strain evidence="1">Expedition CK06-06</strain>
    </source>
</reference>
<comment type="caution">
    <text evidence="1">The sequence shown here is derived from an EMBL/GenBank/DDBJ whole genome shotgun (WGS) entry which is preliminary data.</text>
</comment>
<dbReference type="EMBL" id="BART01013230">
    <property type="protein sequence ID" value="GAG89409.1"/>
    <property type="molecule type" value="Genomic_DNA"/>
</dbReference>
<evidence type="ECO:0000313" key="1">
    <source>
        <dbReference type="EMBL" id="GAG89409.1"/>
    </source>
</evidence>
<organism evidence="1">
    <name type="scientific">marine sediment metagenome</name>
    <dbReference type="NCBI Taxonomy" id="412755"/>
    <lineage>
        <taxon>unclassified sequences</taxon>
        <taxon>metagenomes</taxon>
        <taxon>ecological metagenomes</taxon>
    </lineage>
</organism>
<gene>
    <name evidence="1" type="ORF">S01H4_27179</name>
</gene>